<feature type="transmembrane region" description="Helical" evidence="2">
    <location>
        <begin position="221"/>
        <end position="239"/>
    </location>
</feature>
<keyword evidence="1" id="KW-0040">ANK repeat</keyword>
<evidence type="ECO:0000313" key="5">
    <source>
        <dbReference type="Proteomes" id="UP000030748"/>
    </source>
</evidence>
<dbReference type="EMBL" id="KI630433">
    <property type="protein sequence ID" value="EYU40068.1"/>
    <property type="molecule type" value="Genomic_DNA"/>
</dbReference>
<gene>
    <name evidence="4" type="ORF">MIMGU_mgv1a019821mg</name>
</gene>
<accession>A0A022RJZ9</accession>
<dbReference type="PROSITE" id="PS50088">
    <property type="entry name" value="ANK_REPEAT"/>
    <property type="match status" value="1"/>
</dbReference>
<dbReference type="STRING" id="4155.A0A022RJZ9"/>
<dbReference type="InterPro" id="IPR026961">
    <property type="entry name" value="PGG_dom"/>
</dbReference>
<evidence type="ECO:0000259" key="3">
    <source>
        <dbReference type="Pfam" id="PF13962"/>
    </source>
</evidence>
<dbReference type="PANTHER" id="PTHR24128:SF24">
    <property type="entry name" value="ANKYRIN REPEAT PROTEIN"/>
    <property type="match status" value="1"/>
</dbReference>
<evidence type="ECO:0000256" key="1">
    <source>
        <dbReference type="PROSITE-ProRule" id="PRU00023"/>
    </source>
</evidence>
<dbReference type="AlphaFoldDB" id="A0A022RJZ9"/>
<feature type="transmembrane region" description="Helical" evidence="2">
    <location>
        <begin position="288"/>
        <end position="309"/>
    </location>
</feature>
<keyword evidence="5" id="KW-1185">Reference proteome</keyword>
<organism evidence="4 5">
    <name type="scientific">Erythranthe guttata</name>
    <name type="common">Yellow monkey flower</name>
    <name type="synonym">Mimulus guttatus</name>
    <dbReference type="NCBI Taxonomy" id="4155"/>
    <lineage>
        <taxon>Eukaryota</taxon>
        <taxon>Viridiplantae</taxon>
        <taxon>Streptophyta</taxon>
        <taxon>Embryophyta</taxon>
        <taxon>Tracheophyta</taxon>
        <taxon>Spermatophyta</taxon>
        <taxon>Magnoliopsida</taxon>
        <taxon>eudicotyledons</taxon>
        <taxon>Gunneridae</taxon>
        <taxon>Pentapetalae</taxon>
        <taxon>asterids</taxon>
        <taxon>lamiids</taxon>
        <taxon>Lamiales</taxon>
        <taxon>Phrymaceae</taxon>
        <taxon>Erythranthe</taxon>
    </lineage>
</organism>
<sequence length="328" mass="35846">MEEVLLRGSDEQAIASLYKLIKHDPDFLHDFDRKPFAAMPLHLAAGEGRTLLALEIQRLMPSFCTKLNTDGLTPVDLAMRRGHGGTAGAMIKLNPGLARVQGREGITPLHLAAEADDADLLAQILLTCPKSIDVLTVREESAAHVAVRNRKWAAFRYVSALASGKYSEAGASELTTTTTNATAAATTVAQYLSSKVSIWEKMIKLGAYLDYGIRSETRNSLLVVAVLIATATYQAVLSPPGGVPGGGDPMAPIYMNIDLYAFMQLNSLALAVSLVFIFSLLPIRLKTFLLHLSIVLLMVGYLLAVKLIWPLDTMVRTTFYYWVFSIFR</sequence>
<evidence type="ECO:0000313" key="4">
    <source>
        <dbReference type="EMBL" id="EYU40068.1"/>
    </source>
</evidence>
<dbReference type="Gene3D" id="1.25.40.20">
    <property type="entry name" value="Ankyrin repeat-containing domain"/>
    <property type="match status" value="1"/>
</dbReference>
<protein>
    <recommendedName>
        <fullName evidence="3">PGG domain-containing protein</fullName>
    </recommendedName>
</protein>
<evidence type="ECO:0000256" key="2">
    <source>
        <dbReference type="SAM" id="Phobius"/>
    </source>
</evidence>
<dbReference type="PANTHER" id="PTHR24128">
    <property type="entry name" value="HOMEOBOX PROTEIN WARIAI"/>
    <property type="match status" value="1"/>
</dbReference>
<dbReference type="Proteomes" id="UP000030748">
    <property type="component" value="Unassembled WGS sequence"/>
</dbReference>
<feature type="repeat" description="ANK" evidence="1">
    <location>
        <begin position="104"/>
        <end position="137"/>
    </location>
</feature>
<reference evidence="4 5" key="1">
    <citation type="journal article" date="2013" name="Proc. Natl. Acad. Sci. U.S.A.">
        <title>Fine-scale variation in meiotic recombination in Mimulus inferred from population shotgun sequencing.</title>
        <authorList>
            <person name="Hellsten U."/>
            <person name="Wright K.M."/>
            <person name="Jenkins J."/>
            <person name="Shu S."/>
            <person name="Yuan Y."/>
            <person name="Wessler S.R."/>
            <person name="Schmutz J."/>
            <person name="Willis J.H."/>
            <person name="Rokhsar D.S."/>
        </authorList>
    </citation>
    <scope>NUCLEOTIDE SEQUENCE [LARGE SCALE GENOMIC DNA]</scope>
    <source>
        <strain evidence="5">cv. DUN x IM62</strain>
    </source>
</reference>
<keyword evidence="2" id="KW-0472">Membrane</keyword>
<dbReference type="InterPro" id="IPR002110">
    <property type="entry name" value="Ankyrin_rpt"/>
</dbReference>
<name>A0A022RJZ9_ERYGU</name>
<keyword evidence="2" id="KW-0812">Transmembrane</keyword>
<dbReference type="SMART" id="SM00248">
    <property type="entry name" value="ANK"/>
    <property type="match status" value="2"/>
</dbReference>
<feature type="transmembrane region" description="Helical" evidence="2">
    <location>
        <begin position="259"/>
        <end position="281"/>
    </location>
</feature>
<proteinExistence type="predicted"/>
<dbReference type="InterPro" id="IPR036770">
    <property type="entry name" value="Ankyrin_rpt-contain_sf"/>
</dbReference>
<dbReference type="PROSITE" id="PS50297">
    <property type="entry name" value="ANK_REP_REGION"/>
    <property type="match status" value="1"/>
</dbReference>
<dbReference type="SUPFAM" id="SSF48403">
    <property type="entry name" value="Ankyrin repeat"/>
    <property type="match status" value="1"/>
</dbReference>
<dbReference type="eggNOG" id="KOG0504">
    <property type="taxonomic scope" value="Eukaryota"/>
</dbReference>
<feature type="domain" description="PGG" evidence="3">
    <location>
        <begin position="215"/>
        <end position="298"/>
    </location>
</feature>
<keyword evidence="2" id="KW-1133">Transmembrane helix</keyword>
<dbReference type="Pfam" id="PF13962">
    <property type="entry name" value="PGG"/>
    <property type="match status" value="1"/>
</dbReference>